<dbReference type="Pfam" id="PF20249">
    <property type="entry name" value="VasX_N"/>
    <property type="match status" value="1"/>
</dbReference>
<gene>
    <name evidence="3" type="ORF">JMM60_19915</name>
</gene>
<dbReference type="EMBL" id="JAESJJ010000041">
    <property type="protein sequence ID" value="MBL3611012.1"/>
    <property type="molecule type" value="Genomic_DNA"/>
</dbReference>
<sequence>MTDLDVDQPVAFCDPSVIALFPVRFALSADTLDRIAAGATTIATPQDKDSLSDHELRRIRAGYVYIFGDNDTWRVYRYLADPHNDENSTLDFDDAERRPDAHHQFYELTWTNGANSKWRQNGTPTSYLTVSSTVSKVWIAYSEERWPARMLELLQSNLGLRAKVMREVDLSAPETPWSFKLDGLSSKVSEFMPSAETDPDANQMRYTQLSAESAASLDYLCERNRETARVIVLRDDLGELLDVGALHCQLAGTIQRLADEHYYATSMGDCVDMIRPQVDEAMDHWYKALNSHPLNPEFDTLRKQIADEMDAQETRAGGMIVLMANIFARDGDFSPQTEIDVALNGISKVKDDKTGEAWAYCWFLLGRSWQFSAITKTGYKVMGEVFDQKGEEKTAEWFNIMSKLLEATQEAEFTLSARNLRHFNFAVSSQAYVMAQRWTQSEAGIIYLQKLAKPLGQMVNIRGIPAKDVAGVVRQQFSALNIPMGTTTFNAATGHFASPGTQLLHVPVVEGTASAHITSSGAQHFQALHDADNVLKGAGLMLGLATTYAALKHLSDPATLAATGAGAFAQNTKVQLISELVGLAGALSDVKKMTRIANFGQIRADGLRALFRDGVRFNLGNANVLNMRLGVNGGAINLARLATFANVALMVGTAIAMSKSYEAFVRGDNSAALGNAMVGAGSLVLIGVDITVGTGGWAAVVGLVLIAVGTTITLVADDELTKWLRGSFWGEGYYVYWDDPRGNFSQQLETSKKLADKIPEYTEYYQKELQDFLDLVCGITIENPSRGDKAVDIYCGAIQTPADIARLKVALKQVSRTAGLMGAMSSRTALAVDGVTVDIDYIVPQRVRVRFRNFEPRQTSVYGPVVSYSTVDIEASYPNFGGGTWTSTLTIEGSDI</sequence>
<evidence type="ECO:0000313" key="4">
    <source>
        <dbReference type="Proteomes" id="UP000604473"/>
    </source>
</evidence>
<name>A0ABS1RY45_RHOSU</name>
<feature type="transmembrane region" description="Helical" evidence="1">
    <location>
        <begin position="638"/>
        <end position="658"/>
    </location>
</feature>
<feature type="transmembrane region" description="Helical" evidence="1">
    <location>
        <begin position="670"/>
        <end position="690"/>
    </location>
</feature>
<evidence type="ECO:0000256" key="1">
    <source>
        <dbReference type="SAM" id="Phobius"/>
    </source>
</evidence>
<accession>A0ABS1RY45</accession>
<dbReference type="Proteomes" id="UP000604473">
    <property type="component" value="Unassembled WGS sequence"/>
</dbReference>
<proteinExistence type="predicted"/>
<organism evidence="3 4">
    <name type="scientific">Rhodovulum sulfidophilum</name>
    <name type="common">Rhodobacter sulfidophilus</name>
    <dbReference type="NCBI Taxonomy" id="35806"/>
    <lineage>
        <taxon>Bacteria</taxon>
        <taxon>Pseudomonadati</taxon>
        <taxon>Pseudomonadota</taxon>
        <taxon>Alphaproteobacteria</taxon>
        <taxon>Rhodobacterales</taxon>
        <taxon>Paracoccaceae</taxon>
        <taxon>Rhodovulum</taxon>
    </lineage>
</organism>
<reference evidence="3 4" key="1">
    <citation type="submission" date="2021-01" db="EMBL/GenBank/DDBJ databases">
        <title>Draft genomes of Rhodovulum sulfidophilum.</title>
        <authorList>
            <person name="Guzman M.S."/>
        </authorList>
    </citation>
    <scope>NUCLEOTIDE SEQUENCE [LARGE SCALE GENOMIC DNA]</scope>
    <source>
        <strain evidence="3 4">AB35</strain>
    </source>
</reference>
<dbReference type="CDD" id="cd20706">
    <property type="entry name" value="MIX_II"/>
    <property type="match status" value="1"/>
</dbReference>
<keyword evidence="4" id="KW-1185">Reference proteome</keyword>
<dbReference type="RefSeq" id="WP_202250509.1">
    <property type="nucleotide sequence ID" value="NZ_JAESJJ010000041.1"/>
</dbReference>
<keyword evidence="1" id="KW-0812">Transmembrane</keyword>
<feature type="transmembrane region" description="Helical" evidence="1">
    <location>
        <begin position="696"/>
        <end position="716"/>
    </location>
</feature>
<evidence type="ECO:0000313" key="3">
    <source>
        <dbReference type="EMBL" id="MBL3611012.1"/>
    </source>
</evidence>
<protein>
    <recommendedName>
        <fullName evidence="2">Toxin VasX N-terminal region domain-containing protein</fullName>
    </recommendedName>
</protein>
<comment type="caution">
    <text evidence="3">The sequence shown here is derived from an EMBL/GenBank/DDBJ whole genome shotgun (WGS) entry which is preliminary data.</text>
</comment>
<keyword evidence="1" id="KW-1133">Transmembrane helix</keyword>
<evidence type="ECO:0000259" key="2">
    <source>
        <dbReference type="Pfam" id="PF20249"/>
    </source>
</evidence>
<keyword evidence="1" id="KW-0472">Membrane</keyword>
<dbReference type="InterPro" id="IPR046864">
    <property type="entry name" value="VasX_N"/>
</dbReference>
<feature type="domain" description="Toxin VasX N-terminal region" evidence="2">
    <location>
        <begin position="12"/>
        <end position="172"/>
    </location>
</feature>